<sequence>MANYISTCSRPPLICSGKTVLWSSFQVSMAVVIGCIVHELRVTHINSVCGCSCRHC</sequence>
<organism evidence="1 2">
    <name type="scientific">Botryotinia fuckeliana (strain T4)</name>
    <name type="common">Noble rot fungus</name>
    <name type="synonym">Botrytis cinerea</name>
    <dbReference type="NCBI Taxonomy" id="999810"/>
    <lineage>
        <taxon>Eukaryota</taxon>
        <taxon>Fungi</taxon>
        <taxon>Dikarya</taxon>
        <taxon>Ascomycota</taxon>
        <taxon>Pezizomycotina</taxon>
        <taxon>Leotiomycetes</taxon>
        <taxon>Helotiales</taxon>
        <taxon>Sclerotiniaceae</taxon>
        <taxon>Botrytis</taxon>
    </lineage>
</organism>
<dbReference type="HOGENOM" id="CLU_3013902_0_0_1"/>
<dbReference type="Proteomes" id="UP000008177">
    <property type="component" value="Unplaced contigs"/>
</dbReference>
<dbReference type="EMBL" id="FQ790270">
    <property type="protein sequence ID" value="CCD44326.1"/>
    <property type="molecule type" value="Genomic_DNA"/>
</dbReference>
<dbReference type="AlphaFoldDB" id="G2XV06"/>
<accession>G2XV06</accession>
<evidence type="ECO:0000313" key="2">
    <source>
        <dbReference type="Proteomes" id="UP000008177"/>
    </source>
</evidence>
<evidence type="ECO:0000313" key="1">
    <source>
        <dbReference type="EMBL" id="CCD44326.1"/>
    </source>
</evidence>
<proteinExistence type="predicted"/>
<protein>
    <submittedName>
        <fullName evidence="1">Uncharacterized protein</fullName>
    </submittedName>
</protein>
<name>G2XV06_BOTF4</name>
<gene>
    <name evidence="1" type="ORF">BofuT4_uP059060.1</name>
</gene>
<reference evidence="2" key="1">
    <citation type="journal article" date="2011" name="PLoS Genet.">
        <title>Genomic analysis of the necrotrophic fungal pathogens Sclerotinia sclerotiorum and Botrytis cinerea.</title>
        <authorList>
            <person name="Amselem J."/>
            <person name="Cuomo C.A."/>
            <person name="van Kan J.A."/>
            <person name="Viaud M."/>
            <person name="Benito E.P."/>
            <person name="Couloux A."/>
            <person name="Coutinho P.M."/>
            <person name="de Vries R.P."/>
            <person name="Dyer P.S."/>
            <person name="Fillinger S."/>
            <person name="Fournier E."/>
            <person name="Gout L."/>
            <person name="Hahn M."/>
            <person name="Kohn L."/>
            <person name="Lapalu N."/>
            <person name="Plummer K.M."/>
            <person name="Pradier J.M."/>
            <person name="Quevillon E."/>
            <person name="Sharon A."/>
            <person name="Simon A."/>
            <person name="ten Have A."/>
            <person name="Tudzynski B."/>
            <person name="Tudzynski P."/>
            <person name="Wincker P."/>
            <person name="Andrew M."/>
            <person name="Anthouard V."/>
            <person name="Beever R.E."/>
            <person name="Beffa R."/>
            <person name="Benoit I."/>
            <person name="Bouzid O."/>
            <person name="Brault B."/>
            <person name="Chen Z."/>
            <person name="Choquer M."/>
            <person name="Collemare J."/>
            <person name="Cotton P."/>
            <person name="Danchin E.G."/>
            <person name="Da Silva C."/>
            <person name="Gautier A."/>
            <person name="Giraud C."/>
            <person name="Giraud T."/>
            <person name="Gonzalez C."/>
            <person name="Grossetete S."/>
            <person name="Guldener U."/>
            <person name="Henrissat B."/>
            <person name="Howlett B.J."/>
            <person name="Kodira C."/>
            <person name="Kretschmer M."/>
            <person name="Lappartient A."/>
            <person name="Leroch M."/>
            <person name="Levis C."/>
            <person name="Mauceli E."/>
            <person name="Neuveglise C."/>
            <person name="Oeser B."/>
            <person name="Pearson M."/>
            <person name="Poulain J."/>
            <person name="Poussereau N."/>
            <person name="Quesneville H."/>
            <person name="Rascle C."/>
            <person name="Schumacher J."/>
            <person name="Segurens B."/>
            <person name="Sexton A."/>
            <person name="Silva E."/>
            <person name="Sirven C."/>
            <person name="Soanes D.M."/>
            <person name="Talbot N.J."/>
            <person name="Templeton M."/>
            <person name="Yandava C."/>
            <person name="Yarden O."/>
            <person name="Zeng Q."/>
            <person name="Rollins J.A."/>
            <person name="Lebrun M.H."/>
            <person name="Dickman M."/>
        </authorList>
    </citation>
    <scope>NUCLEOTIDE SEQUENCE [LARGE SCALE GENOMIC DNA]</scope>
    <source>
        <strain evidence="2">T4</strain>
    </source>
</reference>
<dbReference type="InParanoid" id="G2XV06"/>